<evidence type="ECO:0000313" key="2">
    <source>
        <dbReference type="Proteomes" id="UP000276103"/>
    </source>
</evidence>
<comment type="caution">
    <text evidence="1">The sequence shown here is derived from an EMBL/GenBank/DDBJ whole genome shotgun (WGS) entry which is preliminary data.</text>
</comment>
<evidence type="ECO:0000313" key="1">
    <source>
        <dbReference type="EMBL" id="RUS97910.1"/>
    </source>
</evidence>
<evidence type="ECO:0008006" key="3">
    <source>
        <dbReference type="Google" id="ProtNLM"/>
    </source>
</evidence>
<reference evidence="1 2" key="1">
    <citation type="journal article" date="2019" name="Genome Biol. Evol.">
        <title>Day and night: Metabolic profiles and evolutionary relationships of six axenic non-marine cyanobacteria.</title>
        <authorList>
            <person name="Will S.E."/>
            <person name="Henke P."/>
            <person name="Boedeker C."/>
            <person name="Huang S."/>
            <person name="Brinkmann H."/>
            <person name="Rohde M."/>
            <person name="Jarek M."/>
            <person name="Friedl T."/>
            <person name="Seufert S."/>
            <person name="Schumacher M."/>
            <person name="Overmann J."/>
            <person name="Neumann-Schaal M."/>
            <person name="Petersen J."/>
        </authorList>
    </citation>
    <scope>NUCLEOTIDE SEQUENCE [LARGE SCALE GENOMIC DNA]</scope>
    <source>
        <strain evidence="1 2">SAG 1403-4b</strain>
    </source>
</reference>
<gene>
    <name evidence="1" type="ORF">DSM107003_17850</name>
</gene>
<accession>A0A3S1AC11</accession>
<name>A0A3S1AC11_ANAVA</name>
<proteinExistence type="predicted"/>
<keyword evidence="2" id="KW-1185">Reference proteome</keyword>
<sequence>MKSYLLDTNIILRFANSQSLEYNLIQNTISQILLQGGQCFITPQVIIEFWVVATRPVNVNGLGWTVEQTTQAVQMLINQFDLLEETSDVFSIWLNLVKT</sequence>
<dbReference type="OrthoDB" id="7062868at2"/>
<dbReference type="AlphaFoldDB" id="A0A3S1AC11"/>
<dbReference type="RefSeq" id="WP_127053598.1">
    <property type="nucleotide sequence ID" value="NZ_RSCM01000004.1"/>
</dbReference>
<dbReference type="Proteomes" id="UP000276103">
    <property type="component" value="Unassembled WGS sequence"/>
</dbReference>
<dbReference type="Gene3D" id="3.40.50.1010">
    <property type="entry name" value="5'-nuclease"/>
    <property type="match status" value="1"/>
</dbReference>
<protein>
    <recommendedName>
        <fullName evidence="3">PIN domain-containing protein</fullName>
    </recommendedName>
</protein>
<dbReference type="SUPFAM" id="SSF88723">
    <property type="entry name" value="PIN domain-like"/>
    <property type="match status" value="1"/>
</dbReference>
<dbReference type="CDD" id="cd09854">
    <property type="entry name" value="PIN_VapC-like"/>
    <property type="match status" value="1"/>
</dbReference>
<dbReference type="EMBL" id="RSCM01000004">
    <property type="protein sequence ID" value="RUS97910.1"/>
    <property type="molecule type" value="Genomic_DNA"/>
</dbReference>
<organism evidence="1 2">
    <name type="scientific">Trichormus variabilis SAG 1403-4b</name>
    <dbReference type="NCBI Taxonomy" id="447716"/>
    <lineage>
        <taxon>Bacteria</taxon>
        <taxon>Bacillati</taxon>
        <taxon>Cyanobacteriota</taxon>
        <taxon>Cyanophyceae</taxon>
        <taxon>Nostocales</taxon>
        <taxon>Nostocaceae</taxon>
        <taxon>Trichormus</taxon>
    </lineage>
</organism>
<dbReference type="InterPro" id="IPR029060">
    <property type="entry name" value="PIN-like_dom_sf"/>
</dbReference>